<feature type="region of interest" description="Disordered" evidence="8">
    <location>
        <begin position="1"/>
        <end position="26"/>
    </location>
</feature>
<dbReference type="PROSITE" id="PS00497">
    <property type="entry name" value="TYROSINASE_1"/>
    <property type="match status" value="1"/>
</dbReference>
<comment type="caution">
    <text evidence="11">The sequence shown here is derived from an EMBL/GenBank/DDBJ whole genome shotgun (WGS) entry which is preliminary data.</text>
</comment>
<evidence type="ECO:0000256" key="2">
    <source>
        <dbReference type="ARBA" id="ARBA00011906"/>
    </source>
</evidence>
<dbReference type="Pfam" id="PF00264">
    <property type="entry name" value="Tyrosinase"/>
    <property type="match status" value="1"/>
</dbReference>
<dbReference type="SUPFAM" id="SSF48056">
    <property type="entry name" value="Di-copper centre-containing domain"/>
    <property type="match status" value="1"/>
</dbReference>
<dbReference type="InterPro" id="IPR002227">
    <property type="entry name" value="Tyrosinase_Cu-bd"/>
</dbReference>
<dbReference type="Proteomes" id="UP001628179">
    <property type="component" value="Unassembled WGS sequence"/>
</dbReference>
<dbReference type="EMBL" id="BAAFSV010000005">
    <property type="protein sequence ID" value="GAB1318785.1"/>
    <property type="molecule type" value="Genomic_DNA"/>
</dbReference>
<evidence type="ECO:0000259" key="9">
    <source>
        <dbReference type="PROSITE" id="PS00497"/>
    </source>
</evidence>
<dbReference type="PANTHER" id="PTHR11474:SF76">
    <property type="entry name" value="SHKT DOMAIN-CONTAINING PROTEIN"/>
    <property type="match status" value="1"/>
</dbReference>
<gene>
    <name evidence="11" type="ORF">MFIFM68171_08995</name>
</gene>
<evidence type="ECO:0000256" key="5">
    <source>
        <dbReference type="ARBA" id="ARBA00023101"/>
    </source>
</evidence>
<name>A0ABQ0GM07_9PEZI</name>
<sequence length="545" mass="61012">MSDIGSELSSQTLPHRPPPPPSPRLRKDILNLRRDELDLFVRALYHIQNLPAEDENSFFKISGFHGEPFRGAGYTNPQWWGGYCNHGNVLFPTWHRAYLLRLEKALQSIGPEYANVTIPYWNEISDATANNGIPPVLLQKTYTFVDESSIRNPLYSYILSASVHDTATGDGDNYSKPRGYETVRFPFSGLQSGDFAAQAKRYNADLATKTEAEINAALNDNVHRWIFDQSLVNSDYNTISTGEKQNYLQCLDAPNYTCFSNTTSMQQWNFECNDKDLPEVMSLERPHNGVHLAVGGFHIPKQGNRDVAEYSLANGDMGENNTAGFDPIFYLHHCFIDLVFWVWQCRHGQTHQLDIIPEYPGTNSVDSQGPTPGVPGNVWLTVDSPLAPFKRPNTGAFMTSRDVTNIKALGYDYDIPHELQPHLPGNPPFPPAPGAPEPHPHLHISGINRAPISGSFVVSIWVRDSESQKEWLVAVEPVLSRSQVEGCANCLRHLDVRSFVPLLGWSPEDAQKAEFFVKLHTHADKEGKSMPKGQKPTVRLGGLQK</sequence>
<keyword evidence="4" id="KW-0186">Copper</keyword>
<evidence type="ECO:0000259" key="10">
    <source>
        <dbReference type="PROSITE" id="PS00498"/>
    </source>
</evidence>
<dbReference type="PANTHER" id="PTHR11474">
    <property type="entry name" value="TYROSINASE FAMILY MEMBER"/>
    <property type="match status" value="1"/>
</dbReference>
<reference evidence="11 12" key="1">
    <citation type="submission" date="2024-09" db="EMBL/GenBank/DDBJ databases">
        <title>Itraconazole resistance in Madurella fahalii resulting from another homologue of gene encoding cytochrome P450 14-alpha sterol demethylase (CYP51).</title>
        <authorList>
            <person name="Yoshioka I."/>
            <person name="Fahal A.H."/>
            <person name="Kaneko S."/>
            <person name="Yaguchi T."/>
        </authorList>
    </citation>
    <scope>NUCLEOTIDE SEQUENCE [LARGE SCALE GENOMIC DNA]</scope>
    <source>
        <strain evidence="11 12">IFM 68171</strain>
    </source>
</reference>
<keyword evidence="12" id="KW-1185">Reference proteome</keyword>
<protein>
    <recommendedName>
        <fullName evidence="2">tyrosinase</fullName>
        <ecNumber evidence="2">1.14.18.1</ecNumber>
    </recommendedName>
</protein>
<dbReference type="InterPro" id="IPR008922">
    <property type="entry name" value="Di-copper_centre_dom_sf"/>
</dbReference>
<evidence type="ECO:0000256" key="1">
    <source>
        <dbReference type="ARBA" id="ARBA00009928"/>
    </source>
</evidence>
<accession>A0ABQ0GM07</accession>
<dbReference type="PRINTS" id="PR00092">
    <property type="entry name" value="TYROSINASE"/>
</dbReference>
<evidence type="ECO:0000313" key="11">
    <source>
        <dbReference type="EMBL" id="GAB1318785.1"/>
    </source>
</evidence>
<dbReference type="RefSeq" id="XP_070920515.1">
    <property type="nucleotide sequence ID" value="XM_071064414.1"/>
</dbReference>
<evidence type="ECO:0000256" key="6">
    <source>
        <dbReference type="ARBA" id="ARBA00048233"/>
    </source>
</evidence>
<feature type="region of interest" description="Disordered" evidence="8">
    <location>
        <begin position="524"/>
        <end position="545"/>
    </location>
</feature>
<organism evidence="11 12">
    <name type="scientific">Madurella fahalii</name>
    <dbReference type="NCBI Taxonomy" id="1157608"/>
    <lineage>
        <taxon>Eukaryota</taxon>
        <taxon>Fungi</taxon>
        <taxon>Dikarya</taxon>
        <taxon>Ascomycota</taxon>
        <taxon>Pezizomycotina</taxon>
        <taxon>Sordariomycetes</taxon>
        <taxon>Sordariomycetidae</taxon>
        <taxon>Sordariales</taxon>
        <taxon>Sordariales incertae sedis</taxon>
        <taxon>Madurella</taxon>
    </lineage>
</organism>
<evidence type="ECO:0000256" key="4">
    <source>
        <dbReference type="ARBA" id="ARBA00023008"/>
    </source>
</evidence>
<keyword evidence="3" id="KW-0479">Metal-binding</keyword>
<keyword evidence="5" id="KW-0470">Melanin biosynthesis</keyword>
<feature type="domain" description="Tyrosinase copper-binding" evidence="10">
    <location>
        <begin position="326"/>
        <end position="337"/>
    </location>
</feature>
<comment type="similarity">
    <text evidence="1">Belongs to the tyrosinase family.</text>
</comment>
<dbReference type="EC" id="1.14.18.1" evidence="2"/>
<dbReference type="PROSITE" id="PS00498">
    <property type="entry name" value="TYROSINASE_2"/>
    <property type="match status" value="1"/>
</dbReference>
<evidence type="ECO:0000256" key="3">
    <source>
        <dbReference type="ARBA" id="ARBA00022723"/>
    </source>
</evidence>
<dbReference type="InterPro" id="IPR050316">
    <property type="entry name" value="Tyrosinase/Hemocyanin"/>
</dbReference>
<proteinExistence type="inferred from homology"/>
<dbReference type="Gene3D" id="1.10.1280.10">
    <property type="entry name" value="Di-copper center containing domain from catechol oxidase"/>
    <property type="match status" value="1"/>
</dbReference>
<evidence type="ECO:0000256" key="7">
    <source>
        <dbReference type="ARBA" id="ARBA00048881"/>
    </source>
</evidence>
<evidence type="ECO:0000313" key="12">
    <source>
        <dbReference type="Proteomes" id="UP001628179"/>
    </source>
</evidence>
<evidence type="ECO:0000256" key="8">
    <source>
        <dbReference type="SAM" id="MobiDB-lite"/>
    </source>
</evidence>
<comment type="catalytic activity">
    <reaction evidence="6">
        <text>2 L-dopa + O2 = 2 L-dopaquinone + 2 H2O</text>
        <dbReference type="Rhea" id="RHEA:34287"/>
        <dbReference type="ChEBI" id="CHEBI:15377"/>
        <dbReference type="ChEBI" id="CHEBI:15379"/>
        <dbReference type="ChEBI" id="CHEBI:57504"/>
        <dbReference type="ChEBI" id="CHEBI:57924"/>
        <dbReference type="EC" id="1.14.18.1"/>
    </reaction>
</comment>
<dbReference type="GeneID" id="98179737"/>
<feature type="domain" description="Tyrosinase copper-binding" evidence="9">
    <location>
        <begin position="86"/>
        <end position="103"/>
    </location>
</feature>
<comment type="catalytic activity">
    <reaction evidence="7">
        <text>L-tyrosine + O2 = L-dopaquinone + H2O</text>
        <dbReference type="Rhea" id="RHEA:18117"/>
        <dbReference type="ChEBI" id="CHEBI:15377"/>
        <dbReference type="ChEBI" id="CHEBI:15379"/>
        <dbReference type="ChEBI" id="CHEBI:57924"/>
        <dbReference type="ChEBI" id="CHEBI:58315"/>
        <dbReference type="EC" id="1.14.18.1"/>
    </reaction>
</comment>